<gene>
    <name evidence="1" type="ORF">ACFPCV_33065</name>
</gene>
<sequence>MSTDLPPMCGPEEFETLLAELVADTAPRLFAVVEEYGERVDARVVGWGLAYADHVDVIGLDGGVHLGTKPEHVLRRFGRHDRVSARVIWHGTEPA</sequence>
<evidence type="ECO:0000313" key="2">
    <source>
        <dbReference type="Proteomes" id="UP001595859"/>
    </source>
</evidence>
<accession>A0ABV9S9F0</accession>
<dbReference type="Proteomes" id="UP001595859">
    <property type="component" value="Unassembled WGS sequence"/>
</dbReference>
<reference evidence="2" key="1">
    <citation type="journal article" date="2019" name="Int. J. Syst. Evol. Microbiol.">
        <title>The Global Catalogue of Microorganisms (GCM) 10K type strain sequencing project: providing services to taxonomists for standard genome sequencing and annotation.</title>
        <authorList>
            <consortium name="The Broad Institute Genomics Platform"/>
            <consortium name="The Broad Institute Genome Sequencing Center for Infectious Disease"/>
            <person name="Wu L."/>
            <person name="Ma J."/>
        </authorList>
    </citation>
    <scope>NUCLEOTIDE SEQUENCE [LARGE SCALE GENOMIC DNA]</scope>
    <source>
        <strain evidence="2">ZS-22-S1</strain>
    </source>
</reference>
<keyword evidence="2" id="KW-1185">Reference proteome</keyword>
<name>A0ABV9S9F0_9PSEU</name>
<proteinExistence type="predicted"/>
<comment type="caution">
    <text evidence="1">The sequence shown here is derived from an EMBL/GenBank/DDBJ whole genome shotgun (WGS) entry which is preliminary data.</text>
</comment>
<dbReference type="RefSeq" id="WP_378060798.1">
    <property type="nucleotide sequence ID" value="NZ_JBHSIS010000022.1"/>
</dbReference>
<organism evidence="1 2">
    <name type="scientific">Actinophytocola glycyrrhizae</name>
    <dbReference type="NCBI Taxonomy" id="2044873"/>
    <lineage>
        <taxon>Bacteria</taxon>
        <taxon>Bacillati</taxon>
        <taxon>Actinomycetota</taxon>
        <taxon>Actinomycetes</taxon>
        <taxon>Pseudonocardiales</taxon>
        <taxon>Pseudonocardiaceae</taxon>
    </lineage>
</organism>
<evidence type="ECO:0000313" key="1">
    <source>
        <dbReference type="EMBL" id="MFC4858353.1"/>
    </source>
</evidence>
<dbReference type="EMBL" id="JBHSIS010000022">
    <property type="protein sequence ID" value="MFC4858353.1"/>
    <property type="molecule type" value="Genomic_DNA"/>
</dbReference>
<protein>
    <submittedName>
        <fullName evidence="1">Uncharacterized protein</fullName>
    </submittedName>
</protein>